<sequence>MGTRLEATEQSNHRTQRNDIQLENAKAAGKMGISVDLEAKYAKLGLNLGAITFGEKDRKKMKNSHLRKQENANISLAVCALLNSGGGAIKVKIENENYSLTRDGLGLDLEASLCKCLPFVQWHLDFTESEGYIYIYVKSWSQEIFGLPIGTLRTNLYVRSMSSSVQVSAAAALEFLQDLEETGGRPCVRPELPASIAFPEVEGEWHLEDLAAALFNRTEFQYEETFPFTRSRYVEVTLLSAKRLRKRIKELLPQTVSAFANTDGGFLFIGLDGKTQQIIGFEAEKSDLVLLESEIEKHIRQLPVTHFCEEKEKIKYTCKFIEVHKSGAVCAYVCALRVERFCCAVFAAEPESWHVEGGCVKRFTTEEWVKLQMNAPSG</sequence>
<dbReference type="AlphaFoldDB" id="A0A1G5SJW1"/>
<evidence type="ECO:0000313" key="3">
    <source>
        <dbReference type="EMBL" id="SDA08605.1"/>
    </source>
</evidence>
<evidence type="ECO:0000259" key="2">
    <source>
        <dbReference type="Pfam" id="PF17057"/>
    </source>
</evidence>
<dbReference type="EMBL" id="LT629154">
    <property type="protein sequence ID" value="SDA08605.1"/>
    <property type="molecule type" value="Genomic_DNA"/>
</dbReference>
<accession>A0A1G5SJW1</accession>
<dbReference type="InterPro" id="IPR029684">
    <property type="entry name" value="Schlafen"/>
</dbReference>
<dbReference type="PANTHER" id="PTHR12155:SF2">
    <property type="entry name" value="RIBONUCLEASE SLFN12"/>
    <property type="match status" value="1"/>
</dbReference>
<dbReference type="Pfam" id="PF04326">
    <property type="entry name" value="SLFN_AlbA_2"/>
    <property type="match status" value="1"/>
</dbReference>
<dbReference type="InterPro" id="IPR031450">
    <property type="entry name" value="Poxin-SLFN/SLFN_N"/>
</dbReference>
<feature type="domain" description="Poxin-Schlafen/Schlafen-like N-terminal" evidence="2">
    <location>
        <begin position="112"/>
        <end position="228"/>
    </location>
</feature>
<gene>
    <name evidence="3" type="primary">OTTMUSWSBG00059303</name>
</gene>
<evidence type="ECO:0000259" key="1">
    <source>
        <dbReference type="Pfam" id="PF04326"/>
    </source>
</evidence>
<proteinExistence type="predicted"/>
<feature type="domain" description="Schlafen AlbA-2" evidence="1">
    <location>
        <begin position="244"/>
        <end position="345"/>
    </location>
</feature>
<protein>
    <submittedName>
        <fullName evidence="3">Schlafen family member 2</fullName>
    </submittedName>
</protein>
<reference evidence="3" key="1">
    <citation type="submission" date="2016-09" db="EMBL/GenBank/DDBJ databases">
        <title>Multiple mouse reference genomes defines strain specific haplotypes and novel coding sequences.</title>
        <authorList>
            <person name="Lilue J."/>
        </authorList>
    </citation>
    <scope>NUCLEOTIDE SEQUENCE</scope>
    <source>
        <strain evidence="3">WSB/EiJ</strain>
    </source>
</reference>
<dbReference type="Gene3D" id="3.30.950.30">
    <property type="entry name" value="Schlafen, AAA domain"/>
    <property type="match status" value="1"/>
</dbReference>
<dbReference type="FunFam" id="3.30.950.30:FF:000001">
    <property type="entry name" value="Schlafen family member 14"/>
    <property type="match status" value="1"/>
</dbReference>
<name>A0A1G5SJW1_MOUSE</name>
<dbReference type="SMR" id="A0A1G5SJW1"/>
<dbReference type="Pfam" id="PF17057">
    <property type="entry name" value="B3R"/>
    <property type="match status" value="1"/>
</dbReference>
<organism evidence="3">
    <name type="scientific">Mus musculus domesticus</name>
    <name type="common">western European house mouse</name>
    <dbReference type="NCBI Taxonomy" id="10092"/>
    <lineage>
        <taxon>Eukaryota</taxon>
        <taxon>Metazoa</taxon>
        <taxon>Chordata</taxon>
        <taxon>Craniata</taxon>
        <taxon>Vertebrata</taxon>
        <taxon>Euteleostomi</taxon>
        <taxon>Mammalia</taxon>
        <taxon>Eutheria</taxon>
        <taxon>Euarchontoglires</taxon>
        <taxon>Glires</taxon>
        <taxon>Rodentia</taxon>
        <taxon>Myomorpha</taxon>
        <taxon>Muroidea</taxon>
        <taxon>Muridae</taxon>
        <taxon>Murinae</taxon>
        <taxon>Mus</taxon>
        <taxon>Mus</taxon>
    </lineage>
</organism>
<dbReference type="InterPro" id="IPR007421">
    <property type="entry name" value="Schlafen_AlbA_2_dom"/>
</dbReference>
<dbReference type="InterPro" id="IPR038461">
    <property type="entry name" value="Schlafen_AlbA_2_dom_sf"/>
</dbReference>
<dbReference type="PANTHER" id="PTHR12155">
    <property type="entry name" value="SCHLAFEN"/>
    <property type="match status" value="1"/>
</dbReference>